<comment type="similarity">
    <text evidence="2">Belongs to the FliH family.</text>
</comment>
<sequence>MSDHALSFSPGRVVPHGGTAALHCRTDLRWNDETEALYMEQVRGRARQKAREILEQALAEAESIREQARGEGFSAGQAEAVALGQAEAQKTAEFLASLRQALMDEKKRVFHAHKDTLFQIMRAGLEKTLGVMLEERREEILKTLLEEAVDNLQARTTVTLHVCPDDLPLARELAGHAREIMPELPELTIRSAPDLGPGGLRLESGDGLVDNSVTSRFEQVRHILDEYQEPGPSTPETGMDMP</sequence>
<accession>A0A0X8JPU0</accession>
<dbReference type="SUPFAM" id="SSF160527">
    <property type="entry name" value="V-type ATPase subunit E-like"/>
    <property type="match status" value="1"/>
</dbReference>
<dbReference type="RefSeq" id="WP_066604820.1">
    <property type="nucleotide sequence ID" value="NZ_CP014230.1"/>
</dbReference>
<dbReference type="PANTHER" id="PTHR34982">
    <property type="entry name" value="YOP PROTEINS TRANSLOCATION PROTEIN L"/>
    <property type="match status" value="1"/>
</dbReference>
<dbReference type="STRING" id="888061.AXF15_06275"/>
<keyword evidence="6" id="KW-0653">Protein transport</keyword>
<dbReference type="AlphaFoldDB" id="A0A0X8JPU0"/>
<evidence type="ECO:0000259" key="8">
    <source>
        <dbReference type="Pfam" id="PF02108"/>
    </source>
</evidence>
<dbReference type="PANTHER" id="PTHR34982:SF1">
    <property type="entry name" value="FLAGELLAR ASSEMBLY PROTEIN FLIH"/>
    <property type="match status" value="1"/>
</dbReference>
<evidence type="ECO:0000256" key="3">
    <source>
        <dbReference type="ARBA" id="ARBA00016507"/>
    </source>
</evidence>
<proteinExistence type="inferred from homology"/>
<dbReference type="Gene3D" id="3.30.2320.30">
    <property type="entry name" value="ATP synthase, E subunit, C-terminal"/>
    <property type="match status" value="1"/>
</dbReference>
<keyword evidence="5" id="KW-1005">Bacterial flagellum biogenesis</keyword>
<feature type="domain" description="Flagellar assembly protein FliH/Type III secretion system HrpE" evidence="8">
    <location>
        <begin position="93"/>
        <end position="220"/>
    </location>
</feature>
<keyword evidence="7" id="KW-1006">Bacterial flagellum protein export</keyword>
<name>A0A0X8JPU0_9BACT</name>
<evidence type="ECO:0000256" key="4">
    <source>
        <dbReference type="ARBA" id="ARBA00022448"/>
    </source>
</evidence>
<dbReference type="GO" id="GO:0005829">
    <property type="term" value="C:cytosol"/>
    <property type="evidence" value="ECO:0007669"/>
    <property type="project" value="TreeGrafter"/>
</dbReference>
<evidence type="ECO:0000256" key="5">
    <source>
        <dbReference type="ARBA" id="ARBA00022795"/>
    </source>
</evidence>
<keyword evidence="10" id="KW-1185">Reference proteome</keyword>
<evidence type="ECO:0000256" key="1">
    <source>
        <dbReference type="ARBA" id="ARBA00003041"/>
    </source>
</evidence>
<protein>
    <recommendedName>
        <fullName evidence="3">Flagellar assembly protein FliH</fullName>
    </recommendedName>
</protein>
<dbReference type="EMBL" id="CP014230">
    <property type="protein sequence ID" value="AMD92744.1"/>
    <property type="molecule type" value="Genomic_DNA"/>
</dbReference>
<evidence type="ECO:0000313" key="9">
    <source>
        <dbReference type="EMBL" id="AMD92744.1"/>
    </source>
</evidence>
<organism evidence="9 10">
    <name type="scientific">Desulfomicrobium orale DSM 12838</name>
    <dbReference type="NCBI Taxonomy" id="888061"/>
    <lineage>
        <taxon>Bacteria</taxon>
        <taxon>Pseudomonadati</taxon>
        <taxon>Thermodesulfobacteriota</taxon>
        <taxon>Desulfovibrionia</taxon>
        <taxon>Desulfovibrionales</taxon>
        <taxon>Desulfomicrobiaceae</taxon>
        <taxon>Desulfomicrobium</taxon>
    </lineage>
</organism>
<dbReference type="KEGG" id="doa:AXF15_06275"/>
<dbReference type="GO" id="GO:0044781">
    <property type="term" value="P:bacterial-type flagellum organization"/>
    <property type="evidence" value="ECO:0007669"/>
    <property type="project" value="UniProtKB-KW"/>
</dbReference>
<dbReference type="InterPro" id="IPR051472">
    <property type="entry name" value="T3SS_Stator/FliH"/>
</dbReference>
<evidence type="ECO:0000313" key="10">
    <source>
        <dbReference type="Proteomes" id="UP000063964"/>
    </source>
</evidence>
<dbReference type="InterPro" id="IPR038495">
    <property type="entry name" value="ATPase_E_C"/>
</dbReference>
<dbReference type="Proteomes" id="UP000063964">
    <property type="component" value="Chromosome"/>
</dbReference>
<dbReference type="InterPro" id="IPR018035">
    <property type="entry name" value="Flagellar_FliH/T3SS_HrpE"/>
</dbReference>
<comment type="function">
    <text evidence="1">Needed for flagellar regrowth and assembly.</text>
</comment>
<dbReference type="Pfam" id="PF02108">
    <property type="entry name" value="FliH"/>
    <property type="match status" value="1"/>
</dbReference>
<evidence type="ECO:0000256" key="6">
    <source>
        <dbReference type="ARBA" id="ARBA00022927"/>
    </source>
</evidence>
<evidence type="ECO:0000256" key="2">
    <source>
        <dbReference type="ARBA" id="ARBA00006602"/>
    </source>
</evidence>
<gene>
    <name evidence="9" type="ORF">AXF15_06275</name>
</gene>
<reference evidence="10" key="1">
    <citation type="submission" date="2016-02" db="EMBL/GenBank/DDBJ databases">
        <authorList>
            <person name="Holder M.E."/>
            <person name="Ajami N.J."/>
            <person name="Petrosino J.F."/>
        </authorList>
    </citation>
    <scope>NUCLEOTIDE SEQUENCE [LARGE SCALE GENOMIC DNA]</scope>
    <source>
        <strain evidence="10">DSM 12838</strain>
    </source>
</reference>
<dbReference type="OrthoDB" id="5470636at2"/>
<evidence type="ECO:0000256" key="7">
    <source>
        <dbReference type="ARBA" id="ARBA00023225"/>
    </source>
</evidence>
<keyword evidence="4" id="KW-0813">Transport</keyword>
<dbReference type="GO" id="GO:0015031">
    <property type="term" value="P:protein transport"/>
    <property type="evidence" value="ECO:0007669"/>
    <property type="project" value="UniProtKB-KW"/>
</dbReference>